<evidence type="ECO:0000313" key="8">
    <source>
        <dbReference type="EMBL" id="KAL3427443.1"/>
    </source>
</evidence>
<dbReference type="InterPro" id="IPR012083">
    <property type="entry name" value="Arylsulfatase"/>
</dbReference>
<evidence type="ECO:0000256" key="5">
    <source>
        <dbReference type="PIRNR" id="PIRNR000972"/>
    </source>
</evidence>
<evidence type="ECO:0000256" key="4">
    <source>
        <dbReference type="ARBA" id="ARBA00023180"/>
    </source>
</evidence>
<evidence type="ECO:0000256" key="1">
    <source>
        <dbReference type="ARBA" id="ARBA00008779"/>
    </source>
</evidence>
<keyword evidence="2 6" id="KW-0732">Signal</keyword>
<feature type="domain" description="Sulfatase N-terminal" evidence="7">
    <location>
        <begin position="36"/>
        <end position="394"/>
    </location>
</feature>
<keyword evidence="9" id="KW-1185">Reference proteome</keyword>
<organism evidence="8 9">
    <name type="scientific">Phlyctema vagabunda</name>
    <dbReference type="NCBI Taxonomy" id="108571"/>
    <lineage>
        <taxon>Eukaryota</taxon>
        <taxon>Fungi</taxon>
        <taxon>Dikarya</taxon>
        <taxon>Ascomycota</taxon>
        <taxon>Pezizomycotina</taxon>
        <taxon>Leotiomycetes</taxon>
        <taxon>Helotiales</taxon>
        <taxon>Dermateaceae</taxon>
        <taxon>Phlyctema</taxon>
    </lineage>
</organism>
<dbReference type="PIRSF" id="PIRSF000972">
    <property type="entry name" value="Arylsulf_plant"/>
    <property type="match status" value="1"/>
</dbReference>
<dbReference type="InterPro" id="IPR000917">
    <property type="entry name" value="Sulfatase_N"/>
</dbReference>
<protein>
    <recommendedName>
        <fullName evidence="5">Arylsulfatase</fullName>
        <shortName evidence="5">AS</shortName>
        <ecNumber evidence="5">3.1.6.1</ecNumber>
    </recommendedName>
    <alternativeName>
        <fullName evidence="5">Aryl-sulfate sulphohydrolase</fullName>
    </alternativeName>
</protein>
<dbReference type="CDD" id="cd16147">
    <property type="entry name" value="G6S"/>
    <property type="match status" value="1"/>
</dbReference>
<comment type="caution">
    <text evidence="8">The sequence shown here is derived from an EMBL/GenBank/DDBJ whole genome shotgun (WGS) entry which is preliminary data.</text>
</comment>
<dbReference type="Proteomes" id="UP001629113">
    <property type="component" value="Unassembled WGS sequence"/>
</dbReference>
<dbReference type="SUPFAM" id="SSF53649">
    <property type="entry name" value="Alkaline phosphatase-like"/>
    <property type="match status" value="1"/>
</dbReference>
<evidence type="ECO:0000313" key="9">
    <source>
        <dbReference type="Proteomes" id="UP001629113"/>
    </source>
</evidence>
<dbReference type="PANTHER" id="PTHR43108:SF8">
    <property type="entry name" value="SD21168P"/>
    <property type="match status" value="1"/>
</dbReference>
<evidence type="ECO:0000259" key="7">
    <source>
        <dbReference type="Pfam" id="PF00884"/>
    </source>
</evidence>
<feature type="chain" id="PRO_5045366903" description="Arylsulfatase" evidence="6">
    <location>
        <begin position="25"/>
        <end position="598"/>
    </location>
</feature>
<dbReference type="EMBL" id="JBFCZG010000001">
    <property type="protein sequence ID" value="KAL3427443.1"/>
    <property type="molecule type" value="Genomic_DNA"/>
</dbReference>
<evidence type="ECO:0000256" key="6">
    <source>
        <dbReference type="SAM" id="SignalP"/>
    </source>
</evidence>
<feature type="signal peptide" evidence="6">
    <location>
        <begin position="1"/>
        <end position="24"/>
    </location>
</feature>
<dbReference type="InterPro" id="IPR017850">
    <property type="entry name" value="Alkaline_phosphatase_core_sf"/>
</dbReference>
<reference evidence="8 9" key="1">
    <citation type="submission" date="2024-06" db="EMBL/GenBank/DDBJ databases">
        <title>Complete genome of Phlyctema vagabunda strain 19-DSS-EL-015.</title>
        <authorList>
            <person name="Fiorenzani C."/>
        </authorList>
    </citation>
    <scope>NUCLEOTIDE SEQUENCE [LARGE SCALE GENOMIC DNA]</scope>
    <source>
        <strain evidence="8 9">19-DSS-EL-015</strain>
    </source>
</reference>
<dbReference type="PROSITE" id="PS00523">
    <property type="entry name" value="SULFATASE_1"/>
    <property type="match status" value="1"/>
</dbReference>
<gene>
    <name evidence="8" type="ORF">PVAG01_00952</name>
</gene>
<dbReference type="Pfam" id="PF00884">
    <property type="entry name" value="Sulfatase"/>
    <property type="match status" value="1"/>
</dbReference>
<accession>A0ABR4PVR3</accession>
<proteinExistence type="inferred from homology"/>
<dbReference type="EC" id="3.1.6.1" evidence="5"/>
<comment type="similarity">
    <text evidence="1 5">Belongs to the sulfatase family.</text>
</comment>
<evidence type="ECO:0000256" key="3">
    <source>
        <dbReference type="ARBA" id="ARBA00022801"/>
    </source>
</evidence>
<dbReference type="Gene3D" id="3.40.720.10">
    <property type="entry name" value="Alkaline Phosphatase, subunit A"/>
    <property type="match status" value="1"/>
</dbReference>
<comment type="catalytic activity">
    <reaction evidence="5">
        <text>an aryl sulfate + H2O = a phenol + sulfate + H(+)</text>
        <dbReference type="Rhea" id="RHEA:17261"/>
        <dbReference type="ChEBI" id="CHEBI:15377"/>
        <dbReference type="ChEBI" id="CHEBI:15378"/>
        <dbReference type="ChEBI" id="CHEBI:16189"/>
        <dbReference type="ChEBI" id="CHEBI:33853"/>
        <dbReference type="ChEBI" id="CHEBI:140317"/>
        <dbReference type="EC" id="3.1.6.1"/>
    </reaction>
</comment>
<sequence>MISKMELNLKLLGLTLAISTVATAIDQAPFHDAARPNIIVILTDDQDLHMQSVEYMPLLKKHIIDHGTYYKKHFCTTAICCPSRVSLWTGRNAHNTNVTDVNPPYGGYPKFIAQGFNQNYLPVWLQEAGYNTFYTGKLFNAHTVANWNSPHPAGWTSSDFLLDPFTYEYLNATFQKDNQPPRSYEGQYSTDVLAEKGFELLDQAVAEEKPFFLTLAPIGPHSNVAANIFAGRTGPFTDEEIRKVHMTAPIPAERHKHLFPDVKVPRTANFNPDKPSGASWIKHLNQLNDEVIQYNDDFYRARLQALQAVDELIEGLFNRLENFDILDNTYVIYTSDNGFHISQHRLPPGKECAFEEDINVPLIIRGPGISSGKETSVVTAHTDIVPTIFELAGIKLRDDFDGSSIPLTKEQLEHAKTERQEHVNVEYWGRSLSEGEHEFSLDDGKFVTFGSNNTYKALRVIGENYNLFYSVWCTNEHELYDLTTDPYQINNLYVTTKSLPEPSIMGIPLSKVLPRLDALLMVTKSCKGATCVKPWRVLHPQGDVETLGDALRGEFDTFYEQELQQKVSFDKCELGYIVQSEGPQAHQLAFGESLKYEL</sequence>
<dbReference type="PANTHER" id="PTHR43108">
    <property type="entry name" value="N-ACETYLGLUCOSAMINE-6-SULFATASE FAMILY MEMBER"/>
    <property type="match status" value="1"/>
</dbReference>
<keyword evidence="3 5" id="KW-0378">Hydrolase</keyword>
<name>A0ABR4PVR3_9HELO</name>
<evidence type="ECO:0000256" key="2">
    <source>
        <dbReference type="ARBA" id="ARBA00022729"/>
    </source>
</evidence>
<keyword evidence="4" id="KW-0325">Glycoprotein</keyword>
<dbReference type="InterPro" id="IPR024607">
    <property type="entry name" value="Sulfatase_CS"/>
</dbReference>